<evidence type="ECO:0000313" key="4">
    <source>
        <dbReference type="EMBL" id="PIO23400.1"/>
    </source>
</evidence>
<dbReference type="GO" id="GO:0009968">
    <property type="term" value="P:negative regulation of signal transduction"/>
    <property type="evidence" value="ECO:0007669"/>
    <property type="project" value="UniProtKB-KW"/>
</dbReference>
<name>A0A2G9R6A3_AQUCT</name>
<keyword evidence="2" id="KW-0734">Signal transduction inhibitor</keyword>
<sequence>PQDWDGSSMSALEGAPPAPPHLHPSRTLTLRGLRGHTAESSGQGTVTDCKKVHNSLNKVTACYRQLVLCVGGTSDCTRLREELEESRKKAFELSTDLRNTLMVLLMEQEVTQEDRVELERIWVLFLSTLEFFQQDLCKAHHLCQLFPLHGRRKRLVNTGVIGKTSEVAYRARNIKSPSTRVKENPQRGERPCSPDLAGQIEHVERMLHDMQMKVSIPIWTVEATEEAWAEVSSTCDLDDCSDNEILAGEDISSRGCCAQRQSLARPLCMVS</sequence>
<keyword evidence="5" id="KW-1185">Reference proteome</keyword>
<reference evidence="5" key="1">
    <citation type="journal article" date="2017" name="Nat. Commun.">
        <title>The North American bullfrog draft genome provides insight into hormonal regulation of long noncoding RNA.</title>
        <authorList>
            <person name="Hammond S.A."/>
            <person name="Warren R.L."/>
            <person name="Vandervalk B.P."/>
            <person name="Kucuk E."/>
            <person name="Khan H."/>
            <person name="Gibb E.A."/>
            <person name="Pandoh P."/>
            <person name="Kirk H."/>
            <person name="Zhao Y."/>
            <person name="Jones M."/>
            <person name="Mungall A.J."/>
            <person name="Coope R."/>
            <person name="Pleasance S."/>
            <person name="Moore R.A."/>
            <person name="Holt R.A."/>
            <person name="Round J.M."/>
            <person name="Ohora S."/>
            <person name="Walle B.V."/>
            <person name="Veldhoen N."/>
            <person name="Helbing C.C."/>
            <person name="Birol I."/>
        </authorList>
    </citation>
    <scope>NUCLEOTIDE SEQUENCE [LARGE SCALE GENOMIC DNA]</scope>
</reference>
<dbReference type="OrthoDB" id="6358515at2759"/>
<protein>
    <recommendedName>
        <fullName evidence="6">Regulator of G-protein signaling 9-binding protein</fullName>
    </recommendedName>
</protein>
<evidence type="ECO:0000313" key="5">
    <source>
        <dbReference type="Proteomes" id="UP000228934"/>
    </source>
</evidence>
<dbReference type="PANTHER" id="PTHR21029">
    <property type="entry name" value="R-SEVEN BINDING PROTEIN (R7BP) HOMOLOG"/>
    <property type="match status" value="1"/>
</dbReference>
<gene>
    <name evidence="4" type="ORF">AB205_0091040</name>
</gene>
<proteinExistence type="inferred from homology"/>
<accession>A0A2G9R6A3</accession>
<evidence type="ECO:0000256" key="1">
    <source>
        <dbReference type="ARBA" id="ARBA00007457"/>
    </source>
</evidence>
<evidence type="ECO:0000256" key="2">
    <source>
        <dbReference type="ARBA" id="ARBA00022700"/>
    </source>
</evidence>
<dbReference type="InterPro" id="IPR026512">
    <property type="entry name" value="RGS7BP/RGS9BP"/>
</dbReference>
<feature type="non-terminal residue" evidence="4">
    <location>
        <position position="1"/>
    </location>
</feature>
<evidence type="ECO:0000256" key="3">
    <source>
        <dbReference type="SAM" id="MobiDB-lite"/>
    </source>
</evidence>
<feature type="compositionally biased region" description="Polar residues" evidence="3">
    <location>
        <begin position="1"/>
        <end position="10"/>
    </location>
</feature>
<feature type="region of interest" description="Disordered" evidence="3">
    <location>
        <begin position="1"/>
        <end position="23"/>
    </location>
</feature>
<organism evidence="4 5">
    <name type="scientific">Aquarana catesbeiana</name>
    <name type="common">American bullfrog</name>
    <name type="synonym">Rana catesbeiana</name>
    <dbReference type="NCBI Taxonomy" id="8400"/>
    <lineage>
        <taxon>Eukaryota</taxon>
        <taxon>Metazoa</taxon>
        <taxon>Chordata</taxon>
        <taxon>Craniata</taxon>
        <taxon>Vertebrata</taxon>
        <taxon>Euteleostomi</taxon>
        <taxon>Amphibia</taxon>
        <taxon>Batrachia</taxon>
        <taxon>Anura</taxon>
        <taxon>Neobatrachia</taxon>
        <taxon>Ranoidea</taxon>
        <taxon>Ranidae</taxon>
        <taxon>Aquarana</taxon>
    </lineage>
</organism>
<comment type="similarity">
    <text evidence="1">Belongs to the RGS7BP/RGS9BP family.</text>
</comment>
<dbReference type="EMBL" id="KV963398">
    <property type="protein sequence ID" value="PIO23400.1"/>
    <property type="molecule type" value="Genomic_DNA"/>
</dbReference>
<dbReference type="Proteomes" id="UP000228934">
    <property type="component" value="Unassembled WGS sequence"/>
</dbReference>
<dbReference type="AlphaFoldDB" id="A0A2G9R6A3"/>
<evidence type="ECO:0008006" key="6">
    <source>
        <dbReference type="Google" id="ProtNLM"/>
    </source>
</evidence>